<evidence type="ECO:0000256" key="1">
    <source>
        <dbReference type="SAM" id="SignalP"/>
    </source>
</evidence>
<dbReference type="AlphaFoldDB" id="A0A7R9JR24"/>
<gene>
    <name evidence="3" type="ORF">TGEB3V08_LOCUS1821</name>
</gene>
<organism evidence="3">
    <name type="scientific">Timema genevievae</name>
    <name type="common">Walking stick</name>
    <dbReference type="NCBI Taxonomy" id="629358"/>
    <lineage>
        <taxon>Eukaryota</taxon>
        <taxon>Metazoa</taxon>
        <taxon>Ecdysozoa</taxon>
        <taxon>Arthropoda</taxon>
        <taxon>Hexapoda</taxon>
        <taxon>Insecta</taxon>
        <taxon>Pterygota</taxon>
        <taxon>Neoptera</taxon>
        <taxon>Polyneoptera</taxon>
        <taxon>Phasmatodea</taxon>
        <taxon>Timematodea</taxon>
        <taxon>Timematoidea</taxon>
        <taxon>Timematidae</taxon>
        <taxon>Timema</taxon>
    </lineage>
</organism>
<dbReference type="EMBL" id="OE839548">
    <property type="protein sequence ID" value="CAD7587650.1"/>
    <property type="molecule type" value="Genomic_DNA"/>
</dbReference>
<evidence type="ECO:0000259" key="2">
    <source>
        <dbReference type="Pfam" id="PF06292"/>
    </source>
</evidence>
<protein>
    <recommendedName>
        <fullName evidence="2">MUN domain-containing protein</fullName>
    </recommendedName>
</protein>
<dbReference type="Pfam" id="PF06292">
    <property type="entry name" value="MUN"/>
    <property type="match status" value="1"/>
</dbReference>
<proteinExistence type="predicted"/>
<name>A0A7R9JR24_TIMGE</name>
<feature type="chain" id="PRO_5030540043" description="MUN domain-containing protein" evidence="1">
    <location>
        <begin position="22"/>
        <end position="156"/>
    </location>
</feature>
<keyword evidence="1" id="KW-0732">Signal</keyword>
<sequence length="156" mass="17586">MAVYALLVWFDLLCFKSLQQLANDLSGEVIIAPGKKLEDLIHLAELCVDLLQQNEEHYAEKKWLLKVLSLFRIENLLGLSLKRSLMLDEVIGLVEEHDHVDMASDEKVAIDLMLSTNVCDVKTDGKPGVETNVSPSTADYDMVMQAMEWDTLLPKL</sequence>
<feature type="domain" description="MUN" evidence="2">
    <location>
        <begin position="33"/>
        <end position="61"/>
    </location>
</feature>
<reference evidence="3" key="1">
    <citation type="submission" date="2020-11" db="EMBL/GenBank/DDBJ databases">
        <authorList>
            <person name="Tran Van P."/>
        </authorList>
    </citation>
    <scope>NUCLEOTIDE SEQUENCE</scope>
</reference>
<dbReference type="InterPro" id="IPR010439">
    <property type="entry name" value="MUN_dom"/>
</dbReference>
<evidence type="ECO:0000313" key="3">
    <source>
        <dbReference type="EMBL" id="CAD7587650.1"/>
    </source>
</evidence>
<feature type="signal peptide" evidence="1">
    <location>
        <begin position="1"/>
        <end position="21"/>
    </location>
</feature>
<accession>A0A7R9JR24</accession>